<dbReference type="EMBL" id="CABHNJ010000027">
    <property type="protein sequence ID" value="VUX04216.1"/>
    <property type="molecule type" value="Genomic_DNA"/>
</dbReference>
<dbReference type="AlphaFoldDB" id="A0A564TA84"/>
<proteinExistence type="predicted"/>
<organism evidence="1 2">
    <name type="scientific">Streptococcus vestibularis</name>
    <dbReference type="NCBI Taxonomy" id="1343"/>
    <lineage>
        <taxon>Bacteria</taxon>
        <taxon>Bacillati</taxon>
        <taxon>Bacillota</taxon>
        <taxon>Bacilli</taxon>
        <taxon>Lactobacillales</taxon>
        <taxon>Streptococcaceae</taxon>
        <taxon>Streptococcus</taxon>
    </lineage>
</organism>
<protein>
    <submittedName>
        <fullName evidence="1">Uncharacterized protein</fullName>
    </submittedName>
</protein>
<reference evidence="1 2" key="1">
    <citation type="submission" date="2019-07" db="EMBL/GenBank/DDBJ databases">
        <authorList>
            <person name="Hibberd C M."/>
            <person name="Gehrig L. J."/>
            <person name="Chang H.-W."/>
            <person name="Venkatesh S."/>
        </authorList>
    </citation>
    <scope>NUCLEOTIDE SEQUENCE [LARGE SCALE GENOMIC DNA]</scope>
    <source>
        <strain evidence="1">Streptococcus_salivarius_SS_Bg39</strain>
    </source>
</reference>
<evidence type="ECO:0000313" key="2">
    <source>
        <dbReference type="Proteomes" id="UP000380217"/>
    </source>
</evidence>
<dbReference type="Proteomes" id="UP000380217">
    <property type="component" value="Unassembled WGS sequence"/>
</dbReference>
<gene>
    <name evidence="1" type="ORF">SSSS39_01584</name>
</gene>
<sequence length="52" mass="6026">MKKGTFMNETEWLNYFETINNCKLTEEEIQQSKANGEFIASEPVVENSQPQV</sequence>
<accession>A0A564TA84</accession>
<name>A0A564TA84_STRVE</name>
<evidence type="ECO:0000313" key="1">
    <source>
        <dbReference type="EMBL" id="VUX04216.1"/>
    </source>
</evidence>